<feature type="region of interest" description="Disordered" evidence="1">
    <location>
        <begin position="1"/>
        <end position="22"/>
    </location>
</feature>
<protein>
    <submittedName>
        <fullName evidence="2">Uncharacterized protein</fullName>
    </submittedName>
</protein>
<name>A0A267GKY9_9PLAT</name>
<feature type="non-terminal residue" evidence="2">
    <location>
        <position position="1"/>
    </location>
</feature>
<dbReference type="EMBL" id="NIVC01000293">
    <property type="protein sequence ID" value="PAA86087.1"/>
    <property type="molecule type" value="Genomic_DNA"/>
</dbReference>
<proteinExistence type="predicted"/>
<accession>A0A267GKY9</accession>
<organism evidence="2 3">
    <name type="scientific">Macrostomum lignano</name>
    <dbReference type="NCBI Taxonomy" id="282301"/>
    <lineage>
        <taxon>Eukaryota</taxon>
        <taxon>Metazoa</taxon>
        <taxon>Spiralia</taxon>
        <taxon>Lophotrochozoa</taxon>
        <taxon>Platyhelminthes</taxon>
        <taxon>Rhabditophora</taxon>
        <taxon>Macrostomorpha</taxon>
        <taxon>Macrostomida</taxon>
        <taxon>Macrostomidae</taxon>
        <taxon>Macrostomum</taxon>
    </lineage>
</organism>
<reference evidence="2 3" key="1">
    <citation type="submission" date="2017-06" db="EMBL/GenBank/DDBJ databases">
        <title>A platform for efficient transgenesis in Macrostomum lignano, a flatworm model organism for stem cell research.</title>
        <authorList>
            <person name="Berezikov E."/>
        </authorList>
    </citation>
    <scope>NUCLEOTIDE SEQUENCE [LARGE SCALE GENOMIC DNA]</scope>
    <source>
        <strain evidence="2">DV1</strain>
        <tissue evidence="2">Whole organism</tissue>
    </source>
</reference>
<gene>
    <name evidence="2" type="ORF">BOX15_Mlig007328g2</name>
</gene>
<dbReference type="Proteomes" id="UP000215902">
    <property type="component" value="Unassembled WGS sequence"/>
</dbReference>
<comment type="caution">
    <text evidence="2">The sequence shown here is derived from an EMBL/GenBank/DDBJ whole genome shotgun (WGS) entry which is preliminary data.</text>
</comment>
<keyword evidence="3" id="KW-1185">Reference proteome</keyword>
<evidence type="ECO:0000313" key="2">
    <source>
        <dbReference type="EMBL" id="PAA86087.1"/>
    </source>
</evidence>
<evidence type="ECO:0000313" key="3">
    <source>
        <dbReference type="Proteomes" id="UP000215902"/>
    </source>
</evidence>
<sequence>INVTAMATKRKSSATSDEQDRPASRLCSLSHCQSPASGRGHYWAGLCAEHLESDKHQFKSRFASIKKETNSILASVLQLTNRAKAA</sequence>
<dbReference type="AlphaFoldDB" id="A0A267GKY9"/>
<evidence type="ECO:0000256" key="1">
    <source>
        <dbReference type="SAM" id="MobiDB-lite"/>
    </source>
</evidence>